<sequence>MQPPPSPAKHADLVVVGAGSAGAVIASRVTEREDRDVLLLEAGPDYPDAGRLPPDLVNGSRNSWRIHDWGYRHRPTPSQIPFVYPRGRVVGGSSAVNTCIAIRPRPYDLEEWAALGLPDWGWEACLPYLKRLEDDRDSDAPWHGKGGPVPVRRHPPEELALFQAAFVEAARGLGYPDCPDTNDPATEGGIGAHAMNKIGGVRMSAARCYLTPEVRARSGLRLSAGTQVRRVLFRNRKVEGIEIDRGGQVERIATRKVVLSAGAIATPGILLRSGVGPREDVARLGVELVSEVPAVGARLLDHPGAAIFLLPRRRGLCQLTDPLIQTVLTYTSAESPYPLDMQVQAGSFVPLHPRLTLPLFSLMCCIGKPQGLGEIRYTSTDLRVGPEIHSNFLLDREDHRRAVEALMLARELCRMEPIRRLARPLWPLDGTLADRARLGAWIYKSCGSGYHPCGTVPMGPEGAPAAAVDGRGRVRGVEGLIVADASIMPTIPSVNTNVTTLMIGERFGEWLREGAL</sequence>
<comment type="caution">
    <text evidence="9">The sequence shown here is derived from an EMBL/GenBank/DDBJ whole genome shotgun (WGS) entry which is preliminary data.</text>
</comment>
<evidence type="ECO:0000259" key="8">
    <source>
        <dbReference type="PROSITE" id="PS00624"/>
    </source>
</evidence>
<dbReference type="PANTHER" id="PTHR11552">
    <property type="entry name" value="GLUCOSE-METHANOL-CHOLINE GMC OXIDOREDUCTASE"/>
    <property type="match status" value="1"/>
</dbReference>
<dbReference type="GO" id="GO:0016614">
    <property type="term" value="F:oxidoreductase activity, acting on CH-OH group of donors"/>
    <property type="evidence" value="ECO:0007669"/>
    <property type="project" value="InterPro"/>
</dbReference>
<dbReference type="SUPFAM" id="SSF51905">
    <property type="entry name" value="FAD/NAD(P)-binding domain"/>
    <property type="match status" value="1"/>
</dbReference>
<keyword evidence="10" id="KW-1185">Reference proteome</keyword>
<dbReference type="InterPro" id="IPR012132">
    <property type="entry name" value="GMC_OxRdtase"/>
</dbReference>
<dbReference type="EMBL" id="ASRX01000056">
    <property type="protein sequence ID" value="EYF02701.1"/>
    <property type="molecule type" value="Genomic_DNA"/>
</dbReference>
<keyword evidence="4 5" id="KW-0274">FAD</keyword>
<dbReference type="PIRSF" id="PIRSF000137">
    <property type="entry name" value="Alcohol_oxidase"/>
    <property type="match status" value="1"/>
</dbReference>
<evidence type="ECO:0000256" key="4">
    <source>
        <dbReference type="ARBA" id="ARBA00022827"/>
    </source>
</evidence>
<dbReference type="PROSITE" id="PS00624">
    <property type="entry name" value="GMC_OXRED_2"/>
    <property type="match status" value="1"/>
</dbReference>
<dbReference type="Gene3D" id="3.50.50.60">
    <property type="entry name" value="FAD/NAD(P)-binding domain"/>
    <property type="match status" value="1"/>
</dbReference>
<evidence type="ECO:0000256" key="5">
    <source>
        <dbReference type="PIRSR" id="PIRSR000137-2"/>
    </source>
</evidence>
<organism evidence="9 10">
    <name type="scientific">Chondromyces apiculatus DSM 436</name>
    <dbReference type="NCBI Taxonomy" id="1192034"/>
    <lineage>
        <taxon>Bacteria</taxon>
        <taxon>Pseudomonadati</taxon>
        <taxon>Myxococcota</taxon>
        <taxon>Polyangia</taxon>
        <taxon>Polyangiales</taxon>
        <taxon>Polyangiaceae</taxon>
        <taxon>Chondromyces</taxon>
    </lineage>
</organism>
<evidence type="ECO:0000259" key="7">
    <source>
        <dbReference type="PROSITE" id="PS00623"/>
    </source>
</evidence>
<protein>
    <submittedName>
        <fullName evidence="9">Choline dehydrogenase</fullName>
    </submittedName>
</protein>
<feature type="domain" description="Glucose-methanol-choline oxidoreductase N-terminal" evidence="7">
    <location>
        <begin position="87"/>
        <end position="110"/>
    </location>
</feature>
<name>A0A017T2C9_9BACT</name>
<accession>A0A017T2C9</accession>
<dbReference type="eggNOG" id="COG2303">
    <property type="taxonomic scope" value="Bacteria"/>
</dbReference>
<dbReference type="Pfam" id="PF00732">
    <property type="entry name" value="GMC_oxred_N"/>
    <property type="match status" value="1"/>
</dbReference>
<keyword evidence="3 6" id="KW-0285">Flavoprotein</keyword>
<dbReference type="GO" id="GO:0050660">
    <property type="term" value="F:flavin adenine dinucleotide binding"/>
    <property type="evidence" value="ECO:0007669"/>
    <property type="project" value="InterPro"/>
</dbReference>
<dbReference type="RefSeq" id="WP_156041264.1">
    <property type="nucleotide sequence ID" value="NZ_ASRX01000056.1"/>
</dbReference>
<evidence type="ECO:0000256" key="2">
    <source>
        <dbReference type="ARBA" id="ARBA00010790"/>
    </source>
</evidence>
<dbReference type="Proteomes" id="UP000019678">
    <property type="component" value="Unassembled WGS sequence"/>
</dbReference>
<dbReference type="Gene3D" id="3.30.410.40">
    <property type="match status" value="1"/>
</dbReference>
<dbReference type="STRING" id="1192034.CAP_6591"/>
<dbReference type="InterPro" id="IPR036188">
    <property type="entry name" value="FAD/NAD-bd_sf"/>
</dbReference>
<dbReference type="InterPro" id="IPR007867">
    <property type="entry name" value="GMC_OxRtase_C"/>
</dbReference>
<dbReference type="PANTHER" id="PTHR11552:SF147">
    <property type="entry name" value="CHOLINE DEHYDROGENASE, MITOCHONDRIAL"/>
    <property type="match status" value="1"/>
</dbReference>
<proteinExistence type="inferred from homology"/>
<gene>
    <name evidence="9" type="ORF">CAP_6591</name>
</gene>
<reference evidence="9 10" key="1">
    <citation type="submission" date="2013-05" db="EMBL/GenBank/DDBJ databases">
        <title>Genome assembly of Chondromyces apiculatus DSM 436.</title>
        <authorList>
            <person name="Sharma G."/>
            <person name="Khatri I."/>
            <person name="Kaur C."/>
            <person name="Mayilraj S."/>
            <person name="Subramanian S."/>
        </authorList>
    </citation>
    <scope>NUCLEOTIDE SEQUENCE [LARGE SCALE GENOMIC DNA]</scope>
    <source>
        <strain evidence="9 10">DSM 436</strain>
    </source>
</reference>
<dbReference type="SUPFAM" id="SSF54373">
    <property type="entry name" value="FAD-linked reductases, C-terminal domain"/>
    <property type="match status" value="1"/>
</dbReference>
<comment type="cofactor">
    <cofactor evidence="1 5">
        <name>FAD</name>
        <dbReference type="ChEBI" id="CHEBI:57692"/>
    </cofactor>
</comment>
<feature type="binding site" evidence="5">
    <location>
        <position position="228"/>
    </location>
    <ligand>
        <name>FAD</name>
        <dbReference type="ChEBI" id="CHEBI:57692"/>
    </ligand>
</feature>
<dbReference type="OrthoDB" id="9785276at2"/>
<feature type="domain" description="Glucose-methanol-choline oxidoreductase N-terminal" evidence="8">
    <location>
        <begin position="262"/>
        <end position="276"/>
    </location>
</feature>
<dbReference type="PROSITE" id="PS00623">
    <property type="entry name" value="GMC_OXRED_1"/>
    <property type="match status" value="1"/>
</dbReference>
<dbReference type="Pfam" id="PF05199">
    <property type="entry name" value="GMC_oxred_C"/>
    <property type="match status" value="1"/>
</dbReference>
<evidence type="ECO:0000313" key="10">
    <source>
        <dbReference type="Proteomes" id="UP000019678"/>
    </source>
</evidence>
<evidence type="ECO:0000256" key="1">
    <source>
        <dbReference type="ARBA" id="ARBA00001974"/>
    </source>
</evidence>
<dbReference type="InterPro" id="IPR000172">
    <property type="entry name" value="GMC_OxRdtase_N"/>
</dbReference>
<dbReference type="AlphaFoldDB" id="A0A017T2C9"/>
<evidence type="ECO:0000313" key="9">
    <source>
        <dbReference type="EMBL" id="EYF02701.1"/>
    </source>
</evidence>
<comment type="similarity">
    <text evidence="2 6">Belongs to the GMC oxidoreductase family.</text>
</comment>
<evidence type="ECO:0000256" key="6">
    <source>
        <dbReference type="RuleBase" id="RU003968"/>
    </source>
</evidence>
<feature type="binding site" evidence="5">
    <location>
        <position position="89"/>
    </location>
    <ligand>
        <name>FAD</name>
        <dbReference type="ChEBI" id="CHEBI:57692"/>
    </ligand>
</feature>
<evidence type="ECO:0000256" key="3">
    <source>
        <dbReference type="ARBA" id="ARBA00022630"/>
    </source>
</evidence>